<name>A0A4E9FE50_BRUMA</name>
<organism evidence="2">
    <name type="scientific">Brugia malayi</name>
    <name type="common">Filarial nematode worm</name>
    <dbReference type="NCBI Taxonomy" id="6279"/>
    <lineage>
        <taxon>Eukaryota</taxon>
        <taxon>Metazoa</taxon>
        <taxon>Ecdysozoa</taxon>
        <taxon>Nematoda</taxon>
        <taxon>Chromadorea</taxon>
        <taxon>Rhabditida</taxon>
        <taxon>Spirurina</taxon>
        <taxon>Spiruromorpha</taxon>
        <taxon>Filarioidea</taxon>
        <taxon>Onchocercidae</taxon>
        <taxon>Brugia</taxon>
    </lineage>
</organism>
<gene>
    <name evidence="2" type="primary">Bm8936</name>
    <name evidence="2" type="ORF">BM_BM8936</name>
</gene>
<evidence type="ECO:0008006" key="5">
    <source>
        <dbReference type="Google" id="ProtNLM"/>
    </source>
</evidence>
<dbReference type="AlphaFoldDB" id="A0A4E9FE50"/>
<dbReference type="CTD" id="6095961"/>
<accession>A0A4E9FE50</accession>
<reference evidence="3" key="1">
    <citation type="journal article" date="2007" name="Science">
        <title>Draft genome of the filarial nematode parasite Brugia malayi.</title>
        <authorList>
            <person name="Ghedin E."/>
            <person name="Wang S."/>
            <person name="Spiro D."/>
            <person name="Caler E."/>
            <person name="Zhao Q."/>
            <person name="Crabtree J."/>
            <person name="Allen J.E."/>
            <person name="Delcher A.L."/>
            <person name="Guiliano D.B."/>
            <person name="Miranda-Saavedra D."/>
            <person name="Angiuoli S.V."/>
            <person name="Creasy T."/>
            <person name="Amedeo P."/>
            <person name="Haas B."/>
            <person name="El-Sayed N.M."/>
            <person name="Wortman J.R."/>
            <person name="Feldblyum T."/>
            <person name="Tallon L."/>
            <person name="Schatz M."/>
            <person name="Shumway M."/>
            <person name="Koo H."/>
            <person name="Salzberg S.L."/>
            <person name="Schobel S."/>
            <person name="Pertea M."/>
            <person name="Pop M."/>
            <person name="White O."/>
            <person name="Barton G.J."/>
            <person name="Carlow C.K."/>
            <person name="Crawford M.J."/>
            <person name="Daub J."/>
            <person name="Dimmic M.W."/>
            <person name="Estes C.F."/>
            <person name="Foster J.M."/>
            <person name="Ganatra M."/>
            <person name="Gregory W.F."/>
            <person name="Johnson N.M."/>
            <person name="Jin J."/>
            <person name="Komuniecki R."/>
            <person name="Korf I."/>
            <person name="Kumar S."/>
            <person name="Laney S."/>
            <person name="Li B.W."/>
            <person name="Li W."/>
            <person name="Lindblom T.H."/>
            <person name="Lustigman S."/>
            <person name="Ma D."/>
            <person name="Maina C.V."/>
            <person name="Martin D.M."/>
            <person name="McCarter J.P."/>
            <person name="McReynolds L."/>
            <person name="Mitreva M."/>
            <person name="Nutman T.B."/>
            <person name="Parkinson J."/>
            <person name="Peregrin-Alvarez J.M."/>
            <person name="Poole C."/>
            <person name="Ren Q."/>
            <person name="Saunders L."/>
            <person name="Sluder A.E."/>
            <person name="Smith K."/>
            <person name="Stanke M."/>
            <person name="Unnasch T.R."/>
            <person name="Ware J."/>
            <person name="Wei A.D."/>
            <person name="Weil G."/>
            <person name="Williams D.J."/>
            <person name="Zhang Y."/>
            <person name="Williams S.A."/>
            <person name="Fraser-Liggett C."/>
            <person name="Slatko B."/>
            <person name="Blaxter M.L."/>
            <person name="Scott A.L."/>
        </authorList>
    </citation>
    <scope>NUCLEOTIDE SEQUENCE</scope>
    <source>
        <strain evidence="3">FR3</strain>
    </source>
</reference>
<evidence type="ECO:0000256" key="1">
    <source>
        <dbReference type="SAM" id="MobiDB-lite"/>
    </source>
</evidence>
<proteinExistence type="predicted"/>
<evidence type="ECO:0000313" key="4">
    <source>
        <dbReference type="WBParaSite" id="Bm8936.1"/>
    </source>
</evidence>
<dbReference type="EMBL" id="CAAKNF010000193">
    <property type="protein sequence ID" value="VIO95067.1"/>
    <property type="molecule type" value="Genomic_DNA"/>
</dbReference>
<evidence type="ECO:0000313" key="2">
    <source>
        <dbReference type="EMBL" id="VIO95067.1"/>
    </source>
</evidence>
<sequence length="407" mass="46583">MENDCMDGRLSQLIESIDDKIRAVALNANVSYEDLRNGYVMSCLHITKPFEYNISDLKAKQKIKSEVVTGTEKYKDKTIEQPAVDDNITIQDEKSDNQLRTYQNITISNKKVHTKKQQRNEFDYKFGYGISSKRKSFMRQRNQQNFCFRNVRGSNMLPSVISAPINTANRVRPYKMDDNKSNGNNESLQPKDSNNKKVTKFICDIEAALAGEISDMEDERGQVSTDNNKFNKLSNDDAEETIRKVQEETNRNHLEAIIVRYPNGQSLALNIIHKVYVVHLEDTYAWVRLSDDIEPPCFDHVYAVMKETQSLQWEELLPGTPCVVLARFSSRDIVNDGTAREVTKFESYARAIIEECHNTSKTVTVRLVDFGFRLTQLSVTTIKPLTIAFDGPPLAFRLLINSLPKVM</sequence>
<reference evidence="2" key="2">
    <citation type="submission" date="2019-04" db="EMBL/GenBank/DDBJ databases">
        <authorList>
            <person name="Howe K."/>
            <person name="Paulini M."/>
            <person name="Williams G."/>
        </authorList>
    </citation>
    <scope>NUCLEOTIDE SEQUENCE [LARGE SCALE GENOMIC DNA]</scope>
    <source>
        <strain evidence="2">FR3</strain>
    </source>
</reference>
<feature type="region of interest" description="Disordered" evidence="1">
    <location>
        <begin position="171"/>
        <end position="193"/>
    </location>
</feature>
<feature type="compositionally biased region" description="Polar residues" evidence="1">
    <location>
        <begin position="181"/>
        <end position="192"/>
    </location>
</feature>
<protein>
    <recommendedName>
        <fullName evidence="5">Tudor domain-containing protein</fullName>
    </recommendedName>
</protein>
<keyword evidence="3" id="KW-1185">Reference proteome</keyword>
<dbReference type="OrthoDB" id="5842634at2759"/>
<dbReference type="WBParaSite" id="Bm8936.1">
    <property type="protein sequence ID" value="Bm8936.1"/>
    <property type="gene ID" value="WBGene00229197"/>
</dbReference>
<dbReference type="Proteomes" id="UP000006672">
    <property type="component" value="Unassembled WGS sequence"/>
</dbReference>
<dbReference type="RefSeq" id="XP_042935427.1">
    <property type="nucleotide sequence ID" value="XM_043079493.1"/>
</dbReference>
<dbReference type="GeneID" id="6095961"/>
<reference evidence="4" key="3">
    <citation type="submission" date="2022-04" db="UniProtKB">
        <authorList>
            <consortium name="WormBaseParasite"/>
        </authorList>
    </citation>
    <scope>IDENTIFICATION</scope>
</reference>
<dbReference type="KEGG" id="bmy:BM_BM8936"/>
<accession>A0A8L7TJU1</accession>
<evidence type="ECO:0000313" key="3">
    <source>
        <dbReference type="Proteomes" id="UP000006672"/>
    </source>
</evidence>